<reference evidence="2" key="1">
    <citation type="submission" date="2020-03" db="EMBL/GenBank/DDBJ databases">
        <authorList>
            <person name="Weist P."/>
        </authorList>
    </citation>
    <scope>NUCLEOTIDE SEQUENCE</scope>
</reference>
<feature type="region of interest" description="Disordered" evidence="1">
    <location>
        <begin position="71"/>
        <end position="121"/>
    </location>
</feature>
<accession>A0A9N7UHL9</accession>
<gene>
    <name evidence="2" type="ORF">PLEPLA_LOCUS20305</name>
</gene>
<protein>
    <submittedName>
        <fullName evidence="2">Uncharacterized protein</fullName>
    </submittedName>
</protein>
<dbReference type="Proteomes" id="UP001153269">
    <property type="component" value="Unassembled WGS sequence"/>
</dbReference>
<proteinExistence type="predicted"/>
<sequence>MSDDLHPPCESCLGPEHAGLGLTLRANCAFCKLLTEPERRRRAEAYAGIDGDGFASQRVFRLDKAIDLFDELGPESADSDPRAQEQYPPADPSLEPEGSDDTETPPASAQPTGIGAKNYPGGDFLTADGAISASCGYAR</sequence>
<dbReference type="AlphaFoldDB" id="A0A9N7UHL9"/>
<keyword evidence="3" id="KW-1185">Reference proteome</keyword>
<comment type="caution">
    <text evidence="2">The sequence shown here is derived from an EMBL/GenBank/DDBJ whole genome shotgun (WGS) entry which is preliminary data.</text>
</comment>
<dbReference type="EMBL" id="CADEAL010001421">
    <property type="protein sequence ID" value="CAB1432248.1"/>
    <property type="molecule type" value="Genomic_DNA"/>
</dbReference>
<evidence type="ECO:0000313" key="3">
    <source>
        <dbReference type="Proteomes" id="UP001153269"/>
    </source>
</evidence>
<evidence type="ECO:0000313" key="2">
    <source>
        <dbReference type="EMBL" id="CAB1432248.1"/>
    </source>
</evidence>
<evidence type="ECO:0000256" key="1">
    <source>
        <dbReference type="SAM" id="MobiDB-lite"/>
    </source>
</evidence>
<organism evidence="2 3">
    <name type="scientific">Pleuronectes platessa</name>
    <name type="common">European plaice</name>
    <dbReference type="NCBI Taxonomy" id="8262"/>
    <lineage>
        <taxon>Eukaryota</taxon>
        <taxon>Metazoa</taxon>
        <taxon>Chordata</taxon>
        <taxon>Craniata</taxon>
        <taxon>Vertebrata</taxon>
        <taxon>Euteleostomi</taxon>
        <taxon>Actinopterygii</taxon>
        <taxon>Neopterygii</taxon>
        <taxon>Teleostei</taxon>
        <taxon>Neoteleostei</taxon>
        <taxon>Acanthomorphata</taxon>
        <taxon>Carangaria</taxon>
        <taxon>Pleuronectiformes</taxon>
        <taxon>Pleuronectoidei</taxon>
        <taxon>Pleuronectidae</taxon>
        <taxon>Pleuronectes</taxon>
    </lineage>
</organism>
<name>A0A9N7UHL9_PLEPL</name>